<proteinExistence type="predicted"/>
<dbReference type="RefSeq" id="XP_018005736.1">
    <property type="nucleotide sequence ID" value="XM_018146462.1"/>
</dbReference>
<dbReference type="OrthoDB" id="190201at2759"/>
<dbReference type="STRING" id="1664694.A0A0N1P2R5"/>
<comment type="caution">
    <text evidence="2">The sequence shown here is derived from an EMBL/GenBank/DDBJ whole genome shotgun (WGS) entry which is preliminary data.</text>
</comment>
<keyword evidence="3" id="KW-1185">Reference proteome</keyword>
<protein>
    <recommendedName>
        <fullName evidence="1">AB hydrolase-1 domain-containing protein</fullName>
    </recommendedName>
</protein>
<dbReference type="SUPFAM" id="SSF53474">
    <property type="entry name" value="alpha/beta-Hydrolases"/>
    <property type="match status" value="1"/>
</dbReference>
<dbReference type="PRINTS" id="PR00111">
    <property type="entry name" value="ABHYDROLASE"/>
</dbReference>
<dbReference type="PANTHER" id="PTHR43798">
    <property type="entry name" value="MONOACYLGLYCEROL LIPASE"/>
    <property type="match status" value="1"/>
</dbReference>
<evidence type="ECO:0000313" key="3">
    <source>
        <dbReference type="Proteomes" id="UP000038010"/>
    </source>
</evidence>
<dbReference type="Proteomes" id="UP000038010">
    <property type="component" value="Unassembled WGS sequence"/>
</dbReference>
<dbReference type="AlphaFoldDB" id="A0A0N1P2R5"/>
<dbReference type="InterPro" id="IPR000073">
    <property type="entry name" value="AB_hydrolase_1"/>
</dbReference>
<evidence type="ECO:0000259" key="1">
    <source>
        <dbReference type="Pfam" id="PF00561"/>
    </source>
</evidence>
<name>A0A0N1P2R5_9EURO</name>
<organism evidence="2 3">
    <name type="scientific">Cyphellophora attinorum</name>
    <dbReference type="NCBI Taxonomy" id="1664694"/>
    <lineage>
        <taxon>Eukaryota</taxon>
        <taxon>Fungi</taxon>
        <taxon>Dikarya</taxon>
        <taxon>Ascomycota</taxon>
        <taxon>Pezizomycotina</taxon>
        <taxon>Eurotiomycetes</taxon>
        <taxon>Chaetothyriomycetidae</taxon>
        <taxon>Chaetothyriales</taxon>
        <taxon>Cyphellophoraceae</taxon>
        <taxon>Cyphellophora</taxon>
    </lineage>
</organism>
<accession>A0A0N1P2R5</accession>
<evidence type="ECO:0000313" key="2">
    <source>
        <dbReference type="EMBL" id="KPI45773.1"/>
    </source>
</evidence>
<dbReference type="Gene3D" id="3.40.50.1820">
    <property type="entry name" value="alpha/beta hydrolase"/>
    <property type="match status" value="1"/>
</dbReference>
<dbReference type="EMBL" id="LFJN01000001">
    <property type="protein sequence ID" value="KPI45773.1"/>
    <property type="molecule type" value="Genomic_DNA"/>
</dbReference>
<dbReference type="GeneID" id="28738331"/>
<feature type="domain" description="AB hydrolase-1" evidence="1">
    <location>
        <begin position="19"/>
        <end position="250"/>
    </location>
</feature>
<sequence>MDIDGFTFNVLHEGDASQPLIILCHALMSNLHMWDSTVEALNAAGFSTLRYDHIGHGQTSVPVADRVGRIHIDDFCRYINEMVQRTIPGKRPYGFIGCSIGGVIALRYGLMYPEQLSYIVSCDAPGMTSLEESKIKWKDRMKMFREQGVEPLARATVERWFPDPCPPEVKRESLQHTMSVSFLGYAACAEAIMNYDYTSELGNIKTDKTAVMILAGENDEAIGPQEILIDVHQRISGSRYVLMKDTGHIPPMHQAAEFERIVISFLKG</sequence>
<dbReference type="Pfam" id="PF00561">
    <property type="entry name" value="Abhydrolase_1"/>
    <property type="match status" value="1"/>
</dbReference>
<dbReference type="InterPro" id="IPR029058">
    <property type="entry name" value="AB_hydrolase_fold"/>
</dbReference>
<dbReference type="InterPro" id="IPR050266">
    <property type="entry name" value="AB_hydrolase_sf"/>
</dbReference>
<gene>
    <name evidence="2" type="ORF">AB675_618</name>
</gene>
<dbReference type="VEuPathDB" id="FungiDB:AB675_618"/>
<reference evidence="2 3" key="1">
    <citation type="submission" date="2015-06" db="EMBL/GenBank/DDBJ databases">
        <title>Draft genome of the ant-associated black yeast Phialophora attae CBS 131958.</title>
        <authorList>
            <person name="Moreno L.F."/>
            <person name="Stielow B.J."/>
            <person name="de Hoog S."/>
            <person name="Vicente V.A."/>
            <person name="Weiss V.A."/>
            <person name="de Vries M."/>
            <person name="Cruz L.M."/>
            <person name="Souza E.M."/>
        </authorList>
    </citation>
    <scope>NUCLEOTIDE SEQUENCE [LARGE SCALE GENOMIC DNA]</scope>
    <source>
        <strain evidence="2 3">CBS 131958</strain>
    </source>
</reference>